<evidence type="ECO:0000256" key="1">
    <source>
        <dbReference type="SAM" id="MobiDB-lite"/>
    </source>
</evidence>
<keyword evidence="3" id="KW-1185">Reference proteome</keyword>
<feature type="region of interest" description="Disordered" evidence="1">
    <location>
        <begin position="64"/>
        <end position="135"/>
    </location>
</feature>
<organism evidence="2 3">
    <name type="scientific">Didymella pomorum</name>
    <dbReference type="NCBI Taxonomy" id="749634"/>
    <lineage>
        <taxon>Eukaryota</taxon>
        <taxon>Fungi</taxon>
        <taxon>Dikarya</taxon>
        <taxon>Ascomycota</taxon>
        <taxon>Pezizomycotina</taxon>
        <taxon>Dothideomycetes</taxon>
        <taxon>Pleosporomycetidae</taxon>
        <taxon>Pleosporales</taxon>
        <taxon>Pleosporineae</taxon>
        <taxon>Didymellaceae</taxon>
        <taxon>Didymella</taxon>
    </lineage>
</organism>
<feature type="compositionally biased region" description="Basic and acidic residues" evidence="1">
    <location>
        <begin position="116"/>
        <end position="125"/>
    </location>
</feature>
<dbReference type="AlphaFoldDB" id="A0A9W9D5Q2"/>
<dbReference type="OrthoDB" id="5408734at2759"/>
<evidence type="ECO:0000313" key="2">
    <source>
        <dbReference type="EMBL" id="KAJ4402217.1"/>
    </source>
</evidence>
<reference evidence="2" key="1">
    <citation type="submission" date="2022-10" db="EMBL/GenBank/DDBJ databases">
        <title>Tapping the CABI collections for fungal endophytes: first genome assemblies for Collariella, Neodidymelliopsis, Ascochyta clinopodiicola, Didymella pomorum, Didymosphaeria variabile, Neocosmospora piperis and Neocucurbitaria cava.</title>
        <authorList>
            <person name="Hill R."/>
        </authorList>
    </citation>
    <scope>NUCLEOTIDE SEQUENCE</scope>
    <source>
        <strain evidence="2">IMI 355091</strain>
    </source>
</reference>
<dbReference type="Proteomes" id="UP001140510">
    <property type="component" value="Unassembled WGS sequence"/>
</dbReference>
<accession>A0A9W9D5Q2</accession>
<feature type="region of interest" description="Disordered" evidence="1">
    <location>
        <begin position="1"/>
        <end position="25"/>
    </location>
</feature>
<comment type="caution">
    <text evidence="2">The sequence shown here is derived from an EMBL/GenBank/DDBJ whole genome shotgun (WGS) entry which is preliminary data.</text>
</comment>
<dbReference type="EMBL" id="JAPEVA010000064">
    <property type="protein sequence ID" value="KAJ4402217.1"/>
    <property type="molecule type" value="Genomic_DNA"/>
</dbReference>
<gene>
    <name evidence="2" type="ORF">N0V91_007425</name>
</gene>
<evidence type="ECO:0000313" key="3">
    <source>
        <dbReference type="Proteomes" id="UP001140510"/>
    </source>
</evidence>
<feature type="compositionally biased region" description="Basic residues" evidence="1">
    <location>
        <begin position="126"/>
        <end position="135"/>
    </location>
</feature>
<name>A0A9W9D5Q2_9PLEO</name>
<feature type="compositionally biased region" description="Basic and acidic residues" evidence="1">
    <location>
        <begin position="65"/>
        <end position="77"/>
    </location>
</feature>
<protein>
    <submittedName>
        <fullName evidence="2">Uncharacterized protein</fullName>
    </submittedName>
</protein>
<proteinExistence type="predicted"/>
<sequence length="135" mass="15079">MQNQTSVQDPDAGWKPNNRPQSTVARNFMTELDALFNLDSSLDTLDKTVHEKKQAVNTQAQELEALQRRLREAEERLSQATGTSPPKRKDSQRRSPISGVFPNKDTAPANSPLAARHMDIPERPHSAHSRASVKV</sequence>